<evidence type="ECO:0000313" key="3">
    <source>
        <dbReference type="Proteomes" id="UP001155057"/>
    </source>
</evidence>
<feature type="chain" id="PRO_5040966109" description="Transporter" evidence="1">
    <location>
        <begin position="26"/>
        <end position="296"/>
    </location>
</feature>
<dbReference type="EMBL" id="JANUAE010000007">
    <property type="protein sequence ID" value="MCS3710492.1"/>
    <property type="molecule type" value="Genomic_DNA"/>
</dbReference>
<proteinExistence type="predicted"/>
<name>A0A9X2Q2T1_9BACT</name>
<reference evidence="2" key="1">
    <citation type="submission" date="2022-08" db="EMBL/GenBank/DDBJ databases">
        <title>Genomic Encyclopedia of Type Strains, Phase V (KMG-V): Genome sequencing to study the core and pangenomes of soil and plant-associated prokaryotes.</title>
        <authorList>
            <person name="Whitman W."/>
        </authorList>
    </citation>
    <scope>NUCLEOTIDE SEQUENCE</scope>
    <source>
        <strain evidence="2">SP3049</strain>
    </source>
</reference>
<evidence type="ECO:0000313" key="2">
    <source>
        <dbReference type="EMBL" id="MCS3710492.1"/>
    </source>
</evidence>
<sequence>MTMIRQSVVGTAVLLLLLTATPSHGQWVEAPGTGWVQLQVAHQRTQEGFSKDGTVVPLDELDPDAESITTTARLTGALGLFRGLDAWVDLPLHRQAFNGSGSDLLTTGLGDPRVFLRAGPSLLGIPELPVAVALRGGVKLTTGTFENDAETISLSQGQRDWSLLLEAGTSLHPVPIYVSGWAGHRWREENEQIARDPGNEWVFNTAVGGSLGRFEWKVAVDGLFGRPSIDTRTGFEFAARELVQVIPTVGWSVGPGAVQLGARLPVHGQSTRSDRLPASPTVTLGYFLSWDDPLWK</sequence>
<evidence type="ECO:0008006" key="4">
    <source>
        <dbReference type="Google" id="ProtNLM"/>
    </source>
</evidence>
<keyword evidence="1" id="KW-0732">Signal</keyword>
<dbReference type="RefSeq" id="WP_011402878.1">
    <property type="nucleotide sequence ID" value="NZ_CALTSF010000011.1"/>
</dbReference>
<organism evidence="2 3">
    <name type="scientific">Salinibacter ruber</name>
    <dbReference type="NCBI Taxonomy" id="146919"/>
    <lineage>
        <taxon>Bacteria</taxon>
        <taxon>Pseudomonadati</taxon>
        <taxon>Rhodothermota</taxon>
        <taxon>Rhodothermia</taxon>
        <taxon>Rhodothermales</taxon>
        <taxon>Salinibacteraceae</taxon>
        <taxon>Salinibacter</taxon>
    </lineage>
</organism>
<protein>
    <recommendedName>
        <fullName evidence="4">Transporter</fullName>
    </recommendedName>
</protein>
<dbReference type="InterPro" id="IPR025737">
    <property type="entry name" value="FApF"/>
</dbReference>
<accession>A0A9X2Q2T1</accession>
<comment type="caution">
    <text evidence="2">The sequence shown here is derived from an EMBL/GenBank/DDBJ whole genome shotgun (WGS) entry which is preliminary data.</text>
</comment>
<dbReference type="AlphaFoldDB" id="A0A9X2Q2T1"/>
<feature type="signal peptide" evidence="1">
    <location>
        <begin position="1"/>
        <end position="25"/>
    </location>
</feature>
<evidence type="ECO:0000256" key="1">
    <source>
        <dbReference type="SAM" id="SignalP"/>
    </source>
</evidence>
<gene>
    <name evidence="2" type="ORF">GGP61_002105</name>
</gene>
<dbReference type="Pfam" id="PF13557">
    <property type="entry name" value="Phenol_MetA_deg"/>
    <property type="match status" value="1"/>
</dbReference>
<dbReference type="Proteomes" id="UP001155057">
    <property type="component" value="Unassembled WGS sequence"/>
</dbReference>